<name>A0A852X1B0_9MICO</name>
<keyword evidence="4 6" id="KW-0472">Membrane</keyword>
<evidence type="ECO:0000313" key="7">
    <source>
        <dbReference type="EMBL" id="NYG36257.1"/>
    </source>
</evidence>
<dbReference type="RefSeq" id="WP_179461796.1">
    <property type="nucleotide sequence ID" value="NZ_JACBZX010000001.1"/>
</dbReference>
<keyword evidence="3 6" id="KW-1133">Transmembrane helix</keyword>
<protein>
    <submittedName>
        <fullName evidence="7">Putative Tic20 family protein</fullName>
    </submittedName>
</protein>
<dbReference type="Proteomes" id="UP000592181">
    <property type="component" value="Unassembled WGS sequence"/>
</dbReference>
<comment type="caution">
    <text evidence="7">The sequence shown here is derived from an EMBL/GenBank/DDBJ whole genome shotgun (WGS) entry which is preliminary data.</text>
</comment>
<accession>A0A852X1B0</accession>
<evidence type="ECO:0000256" key="2">
    <source>
        <dbReference type="ARBA" id="ARBA00022692"/>
    </source>
</evidence>
<evidence type="ECO:0000313" key="8">
    <source>
        <dbReference type="Proteomes" id="UP000592181"/>
    </source>
</evidence>
<feature type="region of interest" description="Disordered" evidence="5">
    <location>
        <begin position="1"/>
        <end position="23"/>
    </location>
</feature>
<feature type="transmembrane region" description="Helical" evidence="6">
    <location>
        <begin position="78"/>
        <end position="97"/>
    </location>
</feature>
<evidence type="ECO:0000256" key="3">
    <source>
        <dbReference type="ARBA" id="ARBA00022989"/>
    </source>
</evidence>
<evidence type="ECO:0000256" key="4">
    <source>
        <dbReference type="ARBA" id="ARBA00023136"/>
    </source>
</evidence>
<reference evidence="7 8" key="1">
    <citation type="submission" date="2020-07" db="EMBL/GenBank/DDBJ databases">
        <title>Sequencing the genomes of 1000 actinobacteria strains.</title>
        <authorList>
            <person name="Klenk H.-P."/>
        </authorList>
    </citation>
    <scope>NUCLEOTIDE SEQUENCE [LARGE SCALE GENOMIC DNA]</scope>
    <source>
        <strain evidence="7 8">DSM 24723</strain>
    </source>
</reference>
<proteinExistence type="predicted"/>
<evidence type="ECO:0000256" key="5">
    <source>
        <dbReference type="SAM" id="MobiDB-lite"/>
    </source>
</evidence>
<gene>
    <name evidence="7" type="ORF">BJY28_000726</name>
</gene>
<evidence type="ECO:0000256" key="6">
    <source>
        <dbReference type="SAM" id="Phobius"/>
    </source>
</evidence>
<organism evidence="7 8">
    <name type="scientific">Janibacter alkaliphilus</name>
    <dbReference type="NCBI Taxonomy" id="1069963"/>
    <lineage>
        <taxon>Bacteria</taxon>
        <taxon>Bacillati</taxon>
        <taxon>Actinomycetota</taxon>
        <taxon>Actinomycetes</taxon>
        <taxon>Micrococcales</taxon>
        <taxon>Intrasporangiaceae</taxon>
        <taxon>Janibacter</taxon>
    </lineage>
</organism>
<evidence type="ECO:0000256" key="1">
    <source>
        <dbReference type="ARBA" id="ARBA00004141"/>
    </source>
</evidence>
<keyword evidence="8" id="KW-1185">Reference proteome</keyword>
<dbReference type="InterPro" id="IPR019109">
    <property type="entry name" value="MamF_MmsF"/>
</dbReference>
<feature type="transmembrane region" description="Helical" evidence="6">
    <location>
        <begin position="109"/>
        <end position="132"/>
    </location>
</feature>
<sequence length="151" mass="15603">MSTPADSPPPYPQTPAGPVPHRPPSGMQSWAVGLVVLACLPFLGSVLAGAGMAVSGVLQRSSGGLARANGTGAANWGITYLAATVLLVGGHFFALYMVDTRDLEMSGWFLIPLGLWALVSVLHVVTAIRGMLQAGRGEAFRAPGALPLLRD</sequence>
<keyword evidence="2 6" id="KW-0812">Transmembrane</keyword>
<comment type="subcellular location">
    <subcellularLocation>
        <location evidence="1">Membrane</location>
        <topology evidence="1">Multi-pass membrane protein</topology>
    </subcellularLocation>
</comment>
<dbReference type="Pfam" id="PF09685">
    <property type="entry name" value="MamF_MmsF"/>
    <property type="match status" value="1"/>
</dbReference>
<dbReference type="AlphaFoldDB" id="A0A852X1B0"/>
<feature type="transmembrane region" description="Helical" evidence="6">
    <location>
        <begin position="30"/>
        <end position="58"/>
    </location>
</feature>
<dbReference type="EMBL" id="JACBZX010000001">
    <property type="protein sequence ID" value="NYG36257.1"/>
    <property type="molecule type" value="Genomic_DNA"/>
</dbReference>